<protein>
    <recommendedName>
        <fullName evidence="3">Metal-binding protein</fullName>
    </recommendedName>
</protein>
<accession>A0A542ZPD9</accession>
<evidence type="ECO:0000313" key="1">
    <source>
        <dbReference type="EMBL" id="TQL62234.1"/>
    </source>
</evidence>
<dbReference type="PANTHER" id="PTHR34374">
    <property type="entry name" value="LARGE RIBOSOMAL RNA SUBUNIT ACCUMULATION PROTEIN YCED HOMOLOG 1, CHLOROPLASTIC"/>
    <property type="match status" value="1"/>
</dbReference>
<sequence length="190" mass="20513">MTTSDRTDATSELVVDTRDLGRRPGAMREVVETVSAPEGLGSSMIAVAPTSPIRLDLRIEAVTEGVLVSGVVRATLTGECSRCLTEVSEGVEIDVQELYMYPEKADPDDEDASVMEGECIDLEPLVRDEVLLDLPFMPLCRADCLGLCAECGVDLNDDPEHEHADRTDPRWAALAGWRSDAAGEEGQPHG</sequence>
<dbReference type="PANTHER" id="PTHR34374:SF1">
    <property type="entry name" value="LARGE RIBOSOMAL RNA SUBUNIT ACCUMULATION PROTEIN YCED HOMOLOG 1, CHLOROPLASTIC"/>
    <property type="match status" value="1"/>
</dbReference>
<reference evidence="1 2" key="1">
    <citation type="submission" date="2019-06" db="EMBL/GenBank/DDBJ databases">
        <title>Sequencing the genomes of 1000 actinobacteria strains.</title>
        <authorList>
            <person name="Klenk H.-P."/>
        </authorList>
    </citation>
    <scope>NUCLEOTIDE SEQUENCE [LARGE SCALE GENOMIC DNA]</scope>
    <source>
        <strain evidence="1 2">DSM 8251</strain>
    </source>
</reference>
<evidence type="ECO:0008006" key="3">
    <source>
        <dbReference type="Google" id="ProtNLM"/>
    </source>
</evidence>
<dbReference type="OrthoDB" id="9790372at2"/>
<dbReference type="InterPro" id="IPR003772">
    <property type="entry name" value="YceD"/>
</dbReference>
<name>A0A542ZPD9_9ACTN</name>
<dbReference type="EMBL" id="VFOR01000001">
    <property type="protein sequence ID" value="TQL62234.1"/>
    <property type="molecule type" value="Genomic_DNA"/>
</dbReference>
<gene>
    <name evidence="1" type="ORF">FB460_0003</name>
</gene>
<organism evidence="1 2">
    <name type="scientific">Propioniferax innocua</name>
    <dbReference type="NCBI Taxonomy" id="1753"/>
    <lineage>
        <taxon>Bacteria</taxon>
        <taxon>Bacillati</taxon>
        <taxon>Actinomycetota</taxon>
        <taxon>Actinomycetes</taxon>
        <taxon>Propionibacteriales</taxon>
        <taxon>Propionibacteriaceae</taxon>
        <taxon>Propioniferax</taxon>
    </lineage>
</organism>
<dbReference type="RefSeq" id="WP_142092116.1">
    <property type="nucleotide sequence ID" value="NZ_BAAAMD010000003.1"/>
</dbReference>
<keyword evidence="2" id="KW-1185">Reference proteome</keyword>
<evidence type="ECO:0000313" key="2">
    <source>
        <dbReference type="Proteomes" id="UP000316196"/>
    </source>
</evidence>
<dbReference type="AlphaFoldDB" id="A0A542ZPD9"/>
<dbReference type="Proteomes" id="UP000316196">
    <property type="component" value="Unassembled WGS sequence"/>
</dbReference>
<dbReference type="Pfam" id="PF02620">
    <property type="entry name" value="YceD"/>
    <property type="match status" value="1"/>
</dbReference>
<comment type="caution">
    <text evidence="1">The sequence shown here is derived from an EMBL/GenBank/DDBJ whole genome shotgun (WGS) entry which is preliminary data.</text>
</comment>
<proteinExistence type="predicted"/>